<protein>
    <submittedName>
        <fullName evidence="1">Uncharacterized protein</fullName>
    </submittedName>
</protein>
<organism evidence="1 2">
    <name type="scientific">Candidatus Iainarchaeum sp</name>
    <dbReference type="NCBI Taxonomy" id="3101447"/>
    <lineage>
        <taxon>Archaea</taxon>
        <taxon>Candidatus Iainarchaeota</taxon>
        <taxon>Candidatus Iainarchaeia</taxon>
        <taxon>Candidatus Iainarchaeales</taxon>
        <taxon>Candidatus Iainarchaeaceae</taxon>
        <taxon>Candidatus Iainarchaeum</taxon>
    </lineage>
</organism>
<gene>
    <name evidence="1" type="ORF">HON47_02685</name>
</gene>
<proteinExistence type="predicted"/>
<evidence type="ECO:0000313" key="1">
    <source>
        <dbReference type="EMBL" id="MBT4870454.1"/>
    </source>
</evidence>
<dbReference type="AlphaFoldDB" id="A0A8T5GEB0"/>
<evidence type="ECO:0000313" key="2">
    <source>
        <dbReference type="Proteomes" id="UP000722459"/>
    </source>
</evidence>
<accession>A0A8T5GEB0</accession>
<sequence>MKKTILILSLMLVGLFLFGCTEETNNNPNPQTNEPKSFTEYVNMYKTVNFKAEYESKSILIDENIVSQLNVYVLNDNFRMDRTHDDPGKNTIHIFNEEQAIGCINTTGTLTCYDTGMFSNKIELWGVTLLGVKEEEVIITPPQTIAGEETNCFTLDYPYNINTICFTQDGIIAKVKSIRKEEYVGNSKGFETTAISISRNVSDTDFIPPATIQESPL</sequence>
<dbReference type="EMBL" id="JABJNZ010000037">
    <property type="protein sequence ID" value="MBT4870454.1"/>
    <property type="molecule type" value="Genomic_DNA"/>
</dbReference>
<dbReference type="Proteomes" id="UP000722459">
    <property type="component" value="Unassembled WGS sequence"/>
</dbReference>
<dbReference type="PROSITE" id="PS51257">
    <property type="entry name" value="PROKAR_LIPOPROTEIN"/>
    <property type="match status" value="1"/>
</dbReference>
<comment type="caution">
    <text evidence="1">The sequence shown here is derived from an EMBL/GenBank/DDBJ whole genome shotgun (WGS) entry which is preliminary data.</text>
</comment>
<reference evidence="1" key="1">
    <citation type="journal article" date="2021" name="ISME J.">
        <title>Mercury methylation by metabolically versatile and cosmopolitan marine bacteria.</title>
        <authorList>
            <person name="Lin H."/>
            <person name="Ascher D.B."/>
            <person name="Myung Y."/>
            <person name="Lamborg C.H."/>
            <person name="Hallam S.J."/>
            <person name="Gionfriddo C.M."/>
            <person name="Holt K.E."/>
            <person name="Moreau J.W."/>
        </authorList>
    </citation>
    <scope>NUCLEOTIDE SEQUENCE</scope>
    <source>
        <strain evidence="1">SI075_bin30</strain>
    </source>
</reference>
<name>A0A8T5GEB0_9ARCH</name>